<name>A0A3D6BUN5_9FLAO</name>
<dbReference type="InterPro" id="IPR050248">
    <property type="entry name" value="Polysacc_deacetylase_ArnD"/>
</dbReference>
<evidence type="ECO:0000259" key="2">
    <source>
        <dbReference type="PROSITE" id="PS51677"/>
    </source>
</evidence>
<dbReference type="Pfam" id="PF01522">
    <property type="entry name" value="Polysacc_deac_1"/>
    <property type="match status" value="1"/>
</dbReference>
<comment type="caution">
    <text evidence="3">The sequence shown here is derived from an EMBL/GenBank/DDBJ whole genome shotgun (WGS) entry which is preliminary data.</text>
</comment>
<dbReference type="OrthoDB" id="9812065at2"/>
<feature type="transmembrane region" description="Helical" evidence="1">
    <location>
        <begin position="6"/>
        <end position="25"/>
    </location>
</feature>
<feature type="domain" description="NodB homology" evidence="2">
    <location>
        <begin position="68"/>
        <end position="246"/>
    </location>
</feature>
<dbReference type="GO" id="GO:0016810">
    <property type="term" value="F:hydrolase activity, acting on carbon-nitrogen (but not peptide) bonds"/>
    <property type="evidence" value="ECO:0007669"/>
    <property type="project" value="InterPro"/>
</dbReference>
<dbReference type="EMBL" id="DPRK01000201">
    <property type="protein sequence ID" value="HCY82387.1"/>
    <property type="molecule type" value="Genomic_DNA"/>
</dbReference>
<gene>
    <name evidence="3" type="ORF">DHV22_12695</name>
</gene>
<dbReference type="AlphaFoldDB" id="A0A3D6BUN5"/>
<dbReference type="GO" id="GO:0005975">
    <property type="term" value="P:carbohydrate metabolic process"/>
    <property type="evidence" value="ECO:0007669"/>
    <property type="project" value="InterPro"/>
</dbReference>
<keyword evidence="1" id="KW-1133">Transmembrane helix</keyword>
<dbReference type="PROSITE" id="PS51677">
    <property type="entry name" value="NODB"/>
    <property type="match status" value="1"/>
</dbReference>
<dbReference type="Gene3D" id="3.20.20.370">
    <property type="entry name" value="Glycoside hydrolase/deacetylase"/>
    <property type="match status" value="1"/>
</dbReference>
<proteinExistence type="predicted"/>
<dbReference type="SUPFAM" id="SSF88713">
    <property type="entry name" value="Glycoside hydrolase/deacetylase"/>
    <property type="match status" value="1"/>
</dbReference>
<organism evidence="3 4">
    <name type="scientific">Xanthomarina gelatinilytica</name>
    <dbReference type="NCBI Taxonomy" id="1137281"/>
    <lineage>
        <taxon>Bacteria</taxon>
        <taxon>Pseudomonadati</taxon>
        <taxon>Bacteroidota</taxon>
        <taxon>Flavobacteriia</taxon>
        <taxon>Flavobacteriales</taxon>
        <taxon>Flavobacteriaceae</taxon>
        <taxon>Xanthomarina</taxon>
    </lineage>
</organism>
<evidence type="ECO:0000256" key="1">
    <source>
        <dbReference type="SAM" id="Phobius"/>
    </source>
</evidence>
<dbReference type="InterPro" id="IPR002509">
    <property type="entry name" value="NODB_dom"/>
</dbReference>
<evidence type="ECO:0000313" key="4">
    <source>
        <dbReference type="Proteomes" id="UP000263268"/>
    </source>
</evidence>
<dbReference type="CDD" id="cd10917">
    <property type="entry name" value="CE4_NodB_like_6s_7s"/>
    <property type="match status" value="1"/>
</dbReference>
<evidence type="ECO:0000313" key="3">
    <source>
        <dbReference type="EMBL" id="HCY82387.1"/>
    </source>
</evidence>
<feature type="transmembrane region" description="Helical" evidence="1">
    <location>
        <begin position="32"/>
        <end position="54"/>
    </location>
</feature>
<reference evidence="3 4" key="1">
    <citation type="journal article" date="2018" name="Nat. Biotechnol.">
        <title>A standardized bacterial taxonomy based on genome phylogeny substantially revises the tree of life.</title>
        <authorList>
            <person name="Parks D.H."/>
            <person name="Chuvochina M."/>
            <person name="Waite D.W."/>
            <person name="Rinke C."/>
            <person name="Skarshewski A."/>
            <person name="Chaumeil P.A."/>
            <person name="Hugenholtz P."/>
        </authorList>
    </citation>
    <scope>NUCLEOTIDE SEQUENCE [LARGE SCALE GENOMIC DNA]</scope>
    <source>
        <strain evidence="3">UBA10227</strain>
    </source>
</reference>
<protein>
    <submittedName>
        <fullName evidence="3">Polysaccharide deacetylase family protein</fullName>
    </submittedName>
</protein>
<keyword evidence="1" id="KW-0812">Transmembrane</keyword>
<keyword evidence="1" id="KW-0472">Membrane</keyword>
<dbReference type="GeneID" id="98640498"/>
<dbReference type="PANTHER" id="PTHR10587">
    <property type="entry name" value="GLYCOSYL TRANSFERASE-RELATED"/>
    <property type="match status" value="1"/>
</dbReference>
<sequence length="258" mass="29287">MLNFKTVNSLAFILLVGLIVAYFLLDISFWWFLLLGIIWFSFTALGSGLIGWNYHIEAFNCHPNVSKNHVAITFDDGPNPAFTPQVLKLLEKYNAKATFFCIGLHIENHPGLFKNIIKQGHTVGNHTYSHHNMFGFFNSKQVMEELELTNKLVQNITGLKLKLFRPAFGVTNPRIKKALNALKLQAIGWNKRSLDTTGLSKETILKRASKNIKKGDVILLHDSSEKTIWVLEQLLLILQKQNLHAVTVDSLFNIEPYA</sequence>
<dbReference type="RefSeq" id="WP_040491280.1">
    <property type="nucleotide sequence ID" value="NZ_ANLA01000004.1"/>
</dbReference>
<accession>A0A3D6BUN5</accession>
<dbReference type="InterPro" id="IPR011330">
    <property type="entry name" value="Glyco_hydro/deAcase_b/a-brl"/>
</dbReference>
<dbReference type="Proteomes" id="UP000263268">
    <property type="component" value="Unassembled WGS sequence"/>
</dbReference>